<proteinExistence type="predicted"/>
<keyword evidence="3" id="KW-1185">Reference proteome</keyword>
<accession>A0A550JF07</accession>
<evidence type="ECO:0000313" key="2">
    <source>
        <dbReference type="EMBL" id="TRO81788.1"/>
    </source>
</evidence>
<dbReference type="OrthoDB" id="9960950at2"/>
<protein>
    <recommendedName>
        <fullName evidence="4">Motility protein</fullName>
    </recommendedName>
</protein>
<feature type="region of interest" description="Disordered" evidence="1">
    <location>
        <begin position="36"/>
        <end position="65"/>
    </location>
</feature>
<reference evidence="2 3" key="1">
    <citation type="submission" date="2019-07" db="EMBL/GenBank/DDBJ databases">
        <title>Insights of Desulfuromonas acetexigens electromicrobiology.</title>
        <authorList>
            <person name="Katuri K."/>
            <person name="Sapireddy V."/>
            <person name="Shaw D.R."/>
            <person name="Saikaly P."/>
        </authorList>
    </citation>
    <scope>NUCLEOTIDE SEQUENCE [LARGE SCALE GENOMIC DNA]</scope>
    <source>
        <strain evidence="2 3">2873</strain>
    </source>
</reference>
<organism evidence="2 3">
    <name type="scientific">Trichloromonas acetexigens</name>
    <dbReference type="NCBI Taxonomy" id="38815"/>
    <lineage>
        <taxon>Bacteria</taxon>
        <taxon>Pseudomonadati</taxon>
        <taxon>Thermodesulfobacteriota</taxon>
        <taxon>Desulfuromonadia</taxon>
        <taxon>Desulfuromonadales</taxon>
        <taxon>Trichloromonadaceae</taxon>
        <taxon>Trichloromonas</taxon>
    </lineage>
</organism>
<feature type="compositionally biased region" description="Polar residues" evidence="1">
    <location>
        <begin position="36"/>
        <end position="52"/>
    </location>
</feature>
<dbReference type="AlphaFoldDB" id="A0A550JF07"/>
<evidence type="ECO:0000256" key="1">
    <source>
        <dbReference type="SAM" id="MobiDB-lite"/>
    </source>
</evidence>
<dbReference type="Proteomes" id="UP000317155">
    <property type="component" value="Unassembled WGS sequence"/>
</dbReference>
<sequence>MNVNGAANATAGLSILKKANEQPKVALEVMQKSMQGIEQAQSPRKNQDSSLAEMTGKGKLINVKA</sequence>
<gene>
    <name evidence="2" type="ORF">FL622_08270</name>
</gene>
<dbReference type="EMBL" id="VJVV01000005">
    <property type="protein sequence ID" value="TRO81788.1"/>
    <property type="molecule type" value="Genomic_DNA"/>
</dbReference>
<evidence type="ECO:0008006" key="4">
    <source>
        <dbReference type="Google" id="ProtNLM"/>
    </source>
</evidence>
<dbReference type="RefSeq" id="WP_092057616.1">
    <property type="nucleotide sequence ID" value="NZ_FOJJ01000037.1"/>
</dbReference>
<evidence type="ECO:0000313" key="3">
    <source>
        <dbReference type="Proteomes" id="UP000317155"/>
    </source>
</evidence>
<name>A0A550JF07_9BACT</name>
<comment type="caution">
    <text evidence="2">The sequence shown here is derived from an EMBL/GenBank/DDBJ whole genome shotgun (WGS) entry which is preliminary data.</text>
</comment>